<feature type="domain" description="NACHT" evidence="1">
    <location>
        <begin position="257"/>
        <end position="406"/>
    </location>
</feature>
<dbReference type="InterPro" id="IPR019734">
    <property type="entry name" value="TPR_rpt"/>
</dbReference>
<dbReference type="Gene3D" id="1.25.40.10">
    <property type="entry name" value="Tetratricopeptide repeat domain"/>
    <property type="match status" value="3"/>
</dbReference>
<comment type="caution">
    <text evidence="3">The sequence shown here is derived from an EMBL/GenBank/DDBJ whole genome shotgun (WGS) entry which is preliminary data.</text>
</comment>
<dbReference type="InterPro" id="IPR007111">
    <property type="entry name" value="NACHT_NTPase"/>
</dbReference>
<dbReference type="PANTHER" id="PTHR47691">
    <property type="entry name" value="REGULATOR-RELATED"/>
    <property type="match status" value="1"/>
</dbReference>
<proteinExistence type="predicted"/>
<dbReference type="SMART" id="SM00028">
    <property type="entry name" value="TPR"/>
    <property type="match status" value="3"/>
</dbReference>
<dbReference type="PANTHER" id="PTHR47691:SF3">
    <property type="entry name" value="HTH-TYPE TRANSCRIPTIONAL REGULATOR RV0890C-RELATED"/>
    <property type="match status" value="1"/>
</dbReference>
<reference evidence="3 4" key="1">
    <citation type="submission" date="2022-05" db="EMBL/GenBank/DDBJ databases">
        <authorList>
            <consortium name="Genoscope - CEA"/>
            <person name="William W."/>
        </authorList>
    </citation>
    <scope>NUCLEOTIDE SEQUENCE [LARGE SCALE GENOMIC DNA]</scope>
</reference>
<dbReference type="Proteomes" id="UP001159405">
    <property type="component" value="Unassembled WGS sequence"/>
</dbReference>
<evidence type="ECO:0000259" key="2">
    <source>
        <dbReference type="Pfam" id="PF18738"/>
    </source>
</evidence>
<sequence length="1502" mass="173973">MASQPPYFDATEEKTNFTRLVRLVIDGGTRVLRDFLHSLYLSAVLPTVLKKNETIFQNLKSKGRIFVDQWEKLFPPSGSPPDAETFDITLLHLLLREICYLVEPVTGWHNMPADTDSSREAHIVRIKCFRNELCHSISTAISNDEFQTKWTFISRSLVALGLDMKEIDQLKTEPIDHDTKRRVEEEMKRWKDLEPRVLSVEQKLEQVQMQLQSINVQEPRTPGLRSCLPDELQEVFGRSKDIQKATEVIHNEAAAAVMITGAPGFGKTTVANKVAYELDRLQHVVFYCSLRSKASLNEVASSMILVCSTNQCQPPENPQHWLLNWSKQQLDLKITFVLDNADDALESQESRSQFVRMICDMRNLSKQNITFVITSRKTFNAAGYHLVIEEIRLSNLSQDEATKLLLSKYKAETRKKLSQTKRMVELCGCVPLALCIVGSLLSDFEEDTLINSLEKELLNVLQDDEFSLENTIKTSFDLLEPQELKVLALLSVFPGSFDFDAANYVTATINQSAASQTMTILRSLKNRSLLEQPSSGKFQVHQLIQAFARKTDETNYHPRVFADVEKVACAHFISRLDDAAQLYWSKDKCRESIEAFNSERYNFEYFLQVYVKTMAEHPYLDPFLESCTKKFLDQFPQKCMYLEMCLPPSFYITVLETLLTHFNKGNQPLHTVELSCLLANELRKIGRRVDYINLMEQAKCIYHWNYTEFRTNGLSQVFFFNSYARLVFEKRIKTFKKMSNKVYEIALILCDKKLLGHPERAVTKLLIGKHRKSIPLLQEATELLTQCLGEHYMTAQGHKAIADVYFAHRDTEKELNMSLYHYMLALEMMKKCGMSGQKETTLTLKNYASCQRRKGNYEEAMKYLEKAKRIAEIELEDDHRWKVMIDTQLALLHEDFGFIDKAIEVMKNSLEMCCRLYLSVDHLGNRHDIYHFLNCYPEAYPENLVGSSSSCSSVFDTSKEKTNGTRLGRLLIDVIFDQQWDKLFPPSGDPPDPNTFDLTLLHLLIREKKPMAVLDDDNKSVRMAIKTSFDLLSKDKQDSLVLMSVFPGSFICDAAEAVILKVCQESGALPFSVLRSLKNRSLVETPSARRYQLHPLIRAFASKINRPGDSQLLAAGRKLACVLFMSLLNKNAKMFWSKDNCKASIESFNEDRENFEYFLDFFCKEMMNDDPEIENSSQRFLEDFSQKCMYLEKCVRPTFYVQILKKMLESFDREAQPVHVVELLCLLGHEMRKVGEKSKYNDHMEDAQKLYKKNASEFEKKPLSQVMYLHSHARFLSEKKLFKDPEPKKAYDAALDICKKHIPDHPEAAATLLFAGRNETRSKNIKEAEKILFKALDRFKTKLGDHFMTAQCLKDIADFLLFTRPDLDKTPLEFYKMAMEMMARLGMSEKKESILLLKNYGICHMRKDNFEEAKILLQRAENVAEKELEEEHMWKVMVKTQQAILHYKMESIEEMETAMKEGLEMCYRITEKRSFKRLKNRNVICEVLNRYPERFPQEEYPR</sequence>
<accession>A0ABN8RAV7</accession>
<dbReference type="InterPro" id="IPR042197">
    <property type="entry name" value="Apaf_helical"/>
</dbReference>
<dbReference type="Gene3D" id="3.40.50.300">
    <property type="entry name" value="P-loop containing nucleotide triphosphate hydrolases"/>
    <property type="match status" value="1"/>
</dbReference>
<dbReference type="Gene3D" id="1.10.8.430">
    <property type="entry name" value="Helical domain of apoptotic protease-activating factors"/>
    <property type="match status" value="1"/>
</dbReference>
<dbReference type="SUPFAM" id="SSF48452">
    <property type="entry name" value="TPR-like"/>
    <property type="match status" value="2"/>
</dbReference>
<name>A0ABN8RAV7_9CNID</name>
<dbReference type="Pfam" id="PF05729">
    <property type="entry name" value="NACHT"/>
    <property type="match status" value="1"/>
</dbReference>
<dbReference type="Pfam" id="PF13424">
    <property type="entry name" value="TPR_12"/>
    <property type="match status" value="1"/>
</dbReference>
<evidence type="ECO:0008006" key="5">
    <source>
        <dbReference type="Google" id="ProtNLM"/>
    </source>
</evidence>
<evidence type="ECO:0000259" key="1">
    <source>
        <dbReference type="Pfam" id="PF05729"/>
    </source>
</evidence>
<evidence type="ECO:0000313" key="4">
    <source>
        <dbReference type="Proteomes" id="UP001159405"/>
    </source>
</evidence>
<organism evidence="3 4">
    <name type="scientific">Porites lobata</name>
    <dbReference type="NCBI Taxonomy" id="104759"/>
    <lineage>
        <taxon>Eukaryota</taxon>
        <taxon>Metazoa</taxon>
        <taxon>Cnidaria</taxon>
        <taxon>Anthozoa</taxon>
        <taxon>Hexacorallia</taxon>
        <taxon>Scleractinia</taxon>
        <taxon>Fungiina</taxon>
        <taxon>Poritidae</taxon>
        <taxon>Porites</taxon>
    </lineage>
</organism>
<gene>
    <name evidence="3" type="ORF">PLOB_00018145</name>
</gene>
<dbReference type="EMBL" id="CALNXK010000212">
    <property type="protein sequence ID" value="CAH3176356.1"/>
    <property type="molecule type" value="Genomic_DNA"/>
</dbReference>
<feature type="domain" description="DZIP3-like HEPN" evidence="2">
    <location>
        <begin position="967"/>
        <end position="1007"/>
    </location>
</feature>
<dbReference type="SUPFAM" id="SSF52540">
    <property type="entry name" value="P-loop containing nucleoside triphosphate hydrolases"/>
    <property type="match status" value="1"/>
</dbReference>
<protein>
    <recommendedName>
        <fullName evidence="5">E3 ubiquitin-protein ligase DZIP3</fullName>
    </recommendedName>
</protein>
<dbReference type="InterPro" id="IPR027417">
    <property type="entry name" value="P-loop_NTPase"/>
</dbReference>
<dbReference type="PRINTS" id="PR00364">
    <property type="entry name" value="DISEASERSIST"/>
</dbReference>
<feature type="domain" description="DZIP3-like HEPN" evidence="2">
    <location>
        <begin position="45"/>
        <end position="182"/>
    </location>
</feature>
<keyword evidence="4" id="KW-1185">Reference proteome</keyword>
<dbReference type="InterPro" id="IPR011990">
    <property type="entry name" value="TPR-like_helical_dom_sf"/>
</dbReference>
<dbReference type="Pfam" id="PF18738">
    <property type="entry name" value="HEPN_DZIP3"/>
    <property type="match status" value="2"/>
</dbReference>
<evidence type="ECO:0000313" key="3">
    <source>
        <dbReference type="EMBL" id="CAH3176356.1"/>
    </source>
</evidence>
<dbReference type="InterPro" id="IPR041249">
    <property type="entry name" value="HEPN_DZIP3"/>
</dbReference>